<accession>A0A383B6T4</accession>
<protein>
    <submittedName>
        <fullName evidence="1">Uncharacterized protein</fullName>
    </submittedName>
</protein>
<sequence length="64" mass="6954">MLCKPSAKIKRVLAGGGPLFGDTDFTDSFGEIPNPKIEILNKFQIEKPIPANPCPGLMFEPPRA</sequence>
<organism evidence="1">
    <name type="scientific">marine metagenome</name>
    <dbReference type="NCBI Taxonomy" id="408172"/>
    <lineage>
        <taxon>unclassified sequences</taxon>
        <taxon>metagenomes</taxon>
        <taxon>ecological metagenomes</taxon>
    </lineage>
</organism>
<gene>
    <name evidence="1" type="ORF">METZ01_LOCUS467942</name>
</gene>
<evidence type="ECO:0000313" key="1">
    <source>
        <dbReference type="EMBL" id="SVE15088.1"/>
    </source>
</evidence>
<name>A0A383B6T4_9ZZZZ</name>
<dbReference type="EMBL" id="UINC01197544">
    <property type="protein sequence ID" value="SVE15088.1"/>
    <property type="molecule type" value="Genomic_DNA"/>
</dbReference>
<reference evidence="1" key="1">
    <citation type="submission" date="2018-05" db="EMBL/GenBank/DDBJ databases">
        <authorList>
            <person name="Lanie J.A."/>
            <person name="Ng W.-L."/>
            <person name="Kazmierczak K.M."/>
            <person name="Andrzejewski T.M."/>
            <person name="Davidsen T.M."/>
            <person name="Wayne K.J."/>
            <person name="Tettelin H."/>
            <person name="Glass J.I."/>
            <person name="Rusch D."/>
            <person name="Podicherti R."/>
            <person name="Tsui H.-C.T."/>
            <person name="Winkler M.E."/>
        </authorList>
    </citation>
    <scope>NUCLEOTIDE SEQUENCE</scope>
</reference>
<proteinExistence type="predicted"/>
<dbReference type="AlphaFoldDB" id="A0A383B6T4"/>